<proteinExistence type="predicted"/>
<feature type="transmembrane region" description="Helical" evidence="1">
    <location>
        <begin position="308"/>
        <end position="331"/>
    </location>
</feature>
<dbReference type="EMBL" id="QRHE01000009">
    <property type="protein sequence ID" value="RHF50961.1"/>
    <property type="molecule type" value="Genomic_DNA"/>
</dbReference>
<dbReference type="OrthoDB" id="4393704at2"/>
<feature type="transmembrane region" description="Helical" evidence="1">
    <location>
        <begin position="404"/>
        <end position="422"/>
    </location>
</feature>
<organism evidence="2 3">
    <name type="scientific">Mitsuokella multacida</name>
    <dbReference type="NCBI Taxonomy" id="52226"/>
    <lineage>
        <taxon>Bacteria</taxon>
        <taxon>Bacillati</taxon>
        <taxon>Bacillota</taxon>
        <taxon>Negativicutes</taxon>
        <taxon>Selenomonadales</taxon>
        <taxon>Selenomonadaceae</taxon>
        <taxon>Mitsuokella</taxon>
    </lineage>
</organism>
<evidence type="ECO:0000313" key="3">
    <source>
        <dbReference type="Proteomes" id="UP000283442"/>
    </source>
</evidence>
<protein>
    <submittedName>
        <fullName evidence="2">Citrate transporter</fullName>
    </submittedName>
</protein>
<evidence type="ECO:0000256" key="1">
    <source>
        <dbReference type="SAM" id="Phobius"/>
    </source>
</evidence>
<feature type="transmembrane region" description="Helical" evidence="1">
    <location>
        <begin position="21"/>
        <end position="41"/>
    </location>
</feature>
<name>A0A414NVG2_9FIRM</name>
<dbReference type="RefSeq" id="WP_118176434.1">
    <property type="nucleotide sequence ID" value="NZ_CATVWE010000037.1"/>
</dbReference>
<feature type="transmembrane region" description="Helical" evidence="1">
    <location>
        <begin position="279"/>
        <end position="296"/>
    </location>
</feature>
<keyword evidence="1" id="KW-0472">Membrane</keyword>
<comment type="caution">
    <text evidence="2">The sequence shown here is derived from an EMBL/GenBank/DDBJ whole genome shotgun (WGS) entry which is preliminary data.</text>
</comment>
<sequence>MEMAQILMVITLIFMVWGKTPLYLTAIVGSTIAALAAGFPISGKAEITLAKLINGGLNPVIADITGVLMFVGILETSGFLKVIINKIISWGSKLGGAPGITAAGSLAAGCIGALTGFTQPVVTAAITGPVATKLGMNPNKTAGLAAHAGHFGNFAGFTHPTQVAVVATAAIGFGAINVVGAITGISIIAFSWYRIVREMRKNPPIISQDVKDEVAKSLSNKSGISFSLAIFPFLLFCIGFVFGIPVFVDGTVCAILVAILAKMNPSKSETDMINGVKRASIPIVATISFLFMSGVINKIGLVDVISNIMAPLVSISPVYTMLFVSALAGFITQSNAASVAIDVPFLQVVLAAGADPLTAACAAAGGSAVTQYYLTGGPVAALSTVIPVVKGSNLKDANKFQRPAMLFGLLVLFLLVSLLLVIR</sequence>
<keyword evidence="1" id="KW-0812">Transmembrane</keyword>
<dbReference type="AlphaFoldDB" id="A0A414NVG2"/>
<feature type="transmembrane region" description="Helical" evidence="1">
    <location>
        <begin position="96"/>
        <end position="117"/>
    </location>
</feature>
<gene>
    <name evidence="2" type="ORF">DW674_08915</name>
</gene>
<feature type="transmembrane region" description="Helical" evidence="1">
    <location>
        <begin position="226"/>
        <end position="259"/>
    </location>
</feature>
<feature type="transmembrane region" description="Helical" evidence="1">
    <location>
        <begin position="61"/>
        <end position="84"/>
    </location>
</feature>
<feature type="transmembrane region" description="Helical" evidence="1">
    <location>
        <begin position="163"/>
        <end position="193"/>
    </location>
</feature>
<evidence type="ECO:0000313" key="2">
    <source>
        <dbReference type="EMBL" id="RHF50961.1"/>
    </source>
</evidence>
<dbReference type="Proteomes" id="UP000283442">
    <property type="component" value="Unassembled WGS sequence"/>
</dbReference>
<reference evidence="2 3" key="1">
    <citation type="submission" date="2018-08" db="EMBL/GenBank/DDBJ databases">
        <title>A genome reference for cultivated species of the human gut microbiota.</title>
        <authorList>
            <person name="Zou Y."/>
            <person name="Xue W."/>
            <person name="Luo G."/>
        </authorList>
    </citation>
    <scope>NUCLEOTIDE SEQUENCE [LARGE SCALE GENOMIC DNA]</scope>
    <source>
        <strain evidence="2 3">AM25-21AC</strain>
    </source>
</reference>
<keyword evidence="1" id="KW-1133">Transmembrane helix</keyword>
<accession>A0A414NVG2</accession>